<proteinExistence type="predicted"/>
<accession>A0A0R1H0P1</accession>
<dbReference type="InterPro" id="IPR029044">
    <property type="entry name" value="Nucleotide-diphossugar_trans"/>
</dbReference>
<protein>
    <submittedName>
        <fullName evidence="3">Glycosyltransferase</fullName>
    </submittedName>
</protein>
<evidence type="ECO:0000256" key="1">
    <source>
        <dbReference type="SAM" id="Phobius"/>
    </source>
</evidence>
<reference evidence="3 4" key="1">
    <citation type="journal article" date="2015" name="Genome Announc.">
        <title>Expanding the biotechnology potential of lactobacilli through comparative genomics of 213 strains and associated genera.</title>
        <authorList>
            <person name="Sun Z."/>
            <person name="Harris H.M."/>
            <person name="McCann A."/>
            <person name="Guo C."/>
            <person name="Argimon S."/>
            <person name="Zhang W."/>
            <person name="Yang X."/>
            <person name="Jeffery I.B."/>
            <person name="Cooney J.C."/>
            <person name="Kagawa T.F."/>
            <person name="Liu W."/>
            <person name="Song Y."/>
            <person name="Salvetti E."/>
            <person name="Wrobel A."/>
            <person name="Rasinkangas P."/>
            <person name="Parkhill J."/>
            <person name="Rea M.C."/>
            <person name="O'Sullivan O."/>
            <person name="Ritari J."/>
            <person name="Douillard F.P."/>
            <person name="Paul Ross R."/>
            <person name="Yang R."/>
            <person name="Briner A.E."/>
            <person name="Felis G.E."/>
            <person name="de Vos W.M."/>
            <person name="Barrangou R."/>
            <person name="Klaenhammer T.R."/>
            <person name="Caufield P.W."/>
            <person name="Cui Y."/>
            <person name="Zhang H."/>
            <person name="O'Toole P.W."/>
        </authorList>
    </citation>
    <scope>NUCLEOTIDE SEQUENCE [LARGE SCALE GENOMIC DNA]</scope>
    <source>
        <strain evidence="3 4">DSM 20003</strain>
    </source>
</reference>
<evidence type="ECO:0000313" key="3">
    <source>
        <dbReference type="EMBL" id="KRK40204.1"/>
    </source>
</evidence>
<keyword evidence="4" id="KW-1185">Reference proteome</keyword>
<dbReference type="PATRIC" id="fig|1423726.3.peg.1100"/>
<dbReference type="PANTHER" id="PTHR48090">
    <property type="entry name" value="UNDECAPRENYL-PHOSPHATE 4-DEOXY-4-FORMAMIDO-L-ARABINOSE TRANSFERASE-RELATED"/>
    <property type="match status" value="1"/>
</dbReference>
<dbReference type="InterPro" id="IPR001173">
    <property type="entry name" value="Glyco_trans_2-like"/>
</dbReference>
<organism evidence="3 4">
    <name type="scientific">Loigolactobacillus bifermentans DSM 20003</name>
    <dbReference type="NCBI Taxonomy" id="1423726"/>
    <lineage>
        <taxon>Bacteria</taxon>
        <taxon>Bacillati</taxon>
        <taxon>Bacillota</taxon>
        <taxon>Bacilli</taxon>
        <taxon>Lactobacillales</taxon>
        <taxon>Lactobacillaceae</taxon>
        <taxon>Loigolactobacillus</taxon>
    </lineage>
</organism>
<dbReference type="EMBL" id="AZDA01000018">
    <property type="protein sequence ID" value="KRK40204.1"/>
    <property type="molecule type" value="Genomic_DNA"/>
</dbReference>
<name>A0A0R1H0P1_9LACO</name>
<dbReference type="STRING" id="1423726.FC07_GL001063"/>
<evidence type="ECO:0000313" key="4">
    <source>
        <dbReference type="Proteomes" id="UP000051461"/>
    </source>
</evidence>
<keyword evidence="3" id="KW-0808">Transferase</keyword>
<dbReference type="GO" id="GO:0016740">
    <property type="term" value="F:transferase activity"/>
    <property type="evidence" value="ECO:0007669"/>
    <property type="project" value="UniProtKB-KW"/>
</dbReference>
<dbReference type="AlphaFoldDB" id="A0A0R1H0P1"/>
<dbReference type="SUPFAM" id="SSF53448">
    <property type="entry name" value="Nucleotide-diphospho-sugar transferases"/>
    <property type="match status" value="1"/>
</dbReference>
<feature type="transmembrane region" description="Helical" evidence="1">
    <location>
        <begin position="244"/>
        <end position="267"/>
    </location>
</feature>
<comment type="caution">
    <text evidence="3">The sequence shown here is derived from an EMBL/GenBank/DDBJ whole genome shotgun (WGS) entry which is preliminary data.</text>
</comment>
<dbReference type="PANTHER" id="PTHR48090:SF8">
    <property type="entry name" value="GLYCOSYLTRANSFERASE CSBB-RELATED"/>
    <property type="match status" value="1"/>
</dbReference>
<evidence type="ECO:0000259" key="2">
    <source>
        <dbReference type="Pfam" id="PF00535"/>
    </source>
</evidence>
<dbReference type="Proteomes" id="UP000051461">
    <property type="component" value="Unassembled WGS sequence"/>
</dbReference>
<keyword evidence="1" id="KW-1133">Transmembrane helix</keyword>
<keyword evidence="1" id="KW-0472">Membrane</keyword>
<feature type="transmembrane region" description="Helical" evidence="1">
    <location>
        <begin position="279"/>
        <end position="304"/>
    </location>
</feature>
<keyword evidence="1" id="KW-0812">Transmembrane</keyword>
<dbReference type="Gene3D" id="3.90.550.10">
    <property type="entry name" value="Spore Coat Polysaccharide Biosynthesis Protein SpsA, Chain A"/>
    <property type="match status" value="1"/>
</dbReference>
<dbReference type="InterPro" id="IPR050256">
    <property type="entry name" value="Glycosyltransferase_2"/>
</dbReference>
<dbReference type="CDD" id="cd04187">
    <property type="entry name" value="DPM1_like_bac"/>
    <property type="match status" value="1"/>
</dbReference>
<dbReference type="GO" id="GO:0005886">
    <property type="term" value="C:plasma membrane"/>
    <property type="evidence" value="ECO:0007669"/>
    <property type="project" value="TreeGrafter"/>
</dbReference>
<dbReference type="Pfam" id="PF00535">
    <property type="entry name" value="Glycos_transf_2"/>
    <property type="match status" value="1"/>
</dbReference>
<sequence length="323" mass="36870">MKKNVIILKRDKRMTKTISLIVPCYNEEQTIPLFYDALEKTKSALRGYRLEYLFINDGSKDDTLSELRNLQQSHPNDVHYLSFSRNFGKEAALYAGLQNASGNYIAVMDVDLQDPPEQLPNMLAGIEDEGYDIVGTRRVDRKGEPPVRSFFSNLFYKLINRISSTQMISGVRDYRLMTRQVVDAILEMSEYNRFSKGIFSWVGFKTKYLTYQNRDRVAGNTSWSFWKLFKYSLDGIVAFSEAPLAIASFVGLTSFLVSIAAMFYIILRKLLIGGSVNGWASMVSILLMIGGLQLLCLGIVGRYIGNIYLEVKQRPIYIIKEKK</sequence>
<feature type="domain" description="Glycosyltransferase 2-like" evidence="2">
    <location>
        <begin position="19"/>
        <end position="185"/>
    </location>
</feature>
<gene>
    <name evidence="3" type="ORF">FC07_GL001063</name>
</gene>